<feature type="compositionally biased region" description="Low complexity" evidence="9">
    <location>
        <begin position="133"/>
        <end position="144"/>
    </location>
</feature>
<proteinExistence type="inferred from homology"/>
<keyword evidence="5 8" id="KW-0378">Hydrolase</keyword>
<keyword evidence="12" id="KW-1185">Reference proteome</keyword>
<dbReference type="InterPro" id="IPR049126">
    <property type="entry name" value="FAN1-like_TPR"/>
</dbReference>
<evidence type="ECO:0000256" key="1">
    <source>
        <dbReference type="ARBA" id="ARBA00000983"/>
    </source>
</evidence>
<feature type="region of interest" description="Disordered" evidence="9">
    <location>
        <begin position="129"/>
        <end position="183"/>
    </location>
</feature>
<dbReference type="EC" id="3.1.4.1" evidence="8"/>
<keyword evidence="8" id="KW-0227">DNA damage</keyword>
<dbReference type="GO" id="GO:0017108">
    <property type="term" value="F:5'-flap endonuclease activity"/>
    <property type="evidence" value="ECO:0007669"/>
    <property type="project" value="TreeGrafter"/>
</dbReference>
<accession>A0AAD8DS76</accession>
<feature type="domain" description="VRR-NUC" evidence="10">
    <location>
        <begin position="747"/>
        <end position="848"/>
    </location>
</feature>
<feature type="compositionally biased region" description="Polar residues" evidence="9">
    <location>
        <begin position="171"/>
        <end position="183"/>
    </location>
</feature>
<evidence type="ECO:0000256" key="4">
    <source>
        <dbReference type="ARBA" id="ARBA00022723"/>
    </source>
</evidence>
<evidence type="ECO:0000256" key="8">
    <source>
        <dbReference type="RuleBase" id="RU365033"/>
    </source>
</evidence>
<evidence type="ECO:0000256" key="3">
    <source>
        <dbReference type="ARBA" id="ARBA00022722"/>
    </source>
</evidence>
<feature type="compositionally biased region" description="Basic residues" evidence="9">
    <location>
        <begin position="151"/>
        <end position="166"/>
    </location>
</feature>
<evidence type="ECO:0000256" key="6">
    <source>
        <dbReference type="ARBA" id="ARBA00022842"/>
    </source>
</evidence>
<keyword evidence="7 8" id="KW-0464">Manganese</keyword>
<feature type="region of interest" description="Disordered" evidence="9">
    <location>
        <begin position="1"/>
        <end position="110"/>
    </location>
</feature>
<comment type="subcellular location">
    <subcellularLocation>
        <location evidence="8">Nucleus</location>
    </subcellularLocation>
</comment>
<dbReference type="InterPro" id="IPR049132">
    <property type="entry name" value="FAN1-like_euk"/>
</dbReference>
<organism evidence="11 12">
    <name type="scientific">Mythimna separata</name>
    <name type="common">Oriental armyworm</name>
    <name type="synonym">Pseudaletia separata</name>
    <dbReference type="NCBI Taxonomy" id="271217"/>
    <lineage>
        <taxon>Eukaryota</taxon>
        <taxon>Metazoa</taxon>
        <taxon>Ecdysozoa</taxon>
        <taxon>Arthropoda</taxon>
        <taxon>Hexapoda</taxon>
        <taxon>Insecta</taxon>
        <taxon>Pterygota</taxon>
        <taxon>Neoptera</taxon>
        <taxon>Endopterygota</taxon>
        <taxon>Lepidoptera</taxon>
        <taxon>Glossata</taxon>
        <taxon>Ditrysia</taxon>
        <taxon>Noctuoidea</taxon>
        <taxon>Noctuidae</taxon>
        <taxon>Noctuinae</taxon>
        <taxon>Hadenini</taxon>
        <taxon>Mythimna</taxon>
    </lineage>
</organism>
<keyword evidence="8" id="KW-0234">DNA repair</keyword>
<dbReference type="PANTHER" id="PTHR15749:SF4">
    <property type="entry name" value="FANCONI-ASSOCIATED NUCLEASE 1"/>
    <property type="match status" value="1"/>
</dbReference>
<dbReference type="InterPro" id="IPR033315">
    <property type="entry name" value="Fan1-like"/>
</dbReference>
<dbReference type="Pfam" id="PF08774">
    <property type="entry name" value="VRR_NUC"/>
    <property type="match status" value="1"/>
</dbReference>
<gene>
    <name evidence="11" type="ORF">PYW07_005742</name>
</gene>
<keyword evidence="6 8" id="KW-0460">Magnesium</keyword>
<evidence type="ECO:0000256" key="5">
    <source>
        <dbReference type="ARBA" id="ARBA00022801"/>
    </source>
</evidence>
<dbReference type="CDD" id="cd22326">
    <property type="entry name" value="FAN1-like"/>
    <property type="match status" value="1"/>
</dbReference>
<dbReference type="GO" id="GO:0070336">
    <property type="term" value="F:flap-structured DNA binding"/>
    <property type="evidence" value="ECO:0007669"/>
    <property type="project" value="TreeGrafter"/>
</dbReference>
<sequence length="861" mass="98955">MSTKKRSLSLKRTPGKSPAGKSPKTPILSPTAPILSPTAPKMPLTTPSPHVEVKKEDEVVTLSSDSESEVTTPAKKQKVGISVRSIESLRDNPPASISKQQPVEESQTSTCGTNTSVEVMEYDMSPGALLAQSPRTPSSRGSSTKEFYSPTKKRVVKKKSPAKRNLARQFGENSSPNSLNGNREFSQNVEDRDDKTGFLLSIISKYLNSKTLKPLLEERSQVLLENCMEVAKPGMRLMCRLYWRQPGWFRTEELRQIAMEKKKDGDKDKEVMSSPDLVNMLTSLKHFGLITEAGSEGGPNLQFDDYVKLLKRPEILLIAKELKLKIQSKQDAVEALRNFSKCAPITNFFCRNKVNNNSNRVLEILKSKTGSCYKMSDLARTTFHNLYVLMYLGIDYTTIREKKLELMLINEKINRETFPIDKEMVVDDASVVFKNREEFDRYLQAHVLYEKYIEETDLNSKCEAIKEAHKLFKGVADKDMTRYKSLPTWLRRFTPPNIYVKILESGVQELKKQKTEEYYRIAVDMLDTLIGQVDFRQHKKANWYAEKALILHTYLDSSEQAAKMLLEGFESADMTEEMKDAMRPRALKIANQRNILLQETLREQLRSHADKDSILERTLSGDHIHKQPMDNYNQRGKLKFEFHTKEGRSTLSCEEYCIAHYINNGQYTHGEHWEGRIASTLLFLLFWDIIYSKPRDVPGIFLSHYQRYPLDMFSESFYLNRRTVIEDRLLFIQECTEDMLLAIMKSNWDERPECEISEVQRSSGWEAVRDVAHCLRARGVAALCRRLVANYGYARSGFPDLTLWNIHTKNIKFVEVKTDSDKPSIKQLQWLQYLLENGVDAGFCYVGVNTTRSRARPTNSE</sequence>
<evidence type="ECO:0000256" key="7">
    <source>
        <dbReference type="ARBA" id="ARBA00023211"/>
    </source>
</evidence>
<evidence type="ECO:0000256" key="9">
    <source>
        <dbReference type="SAM" id="MobiDB-lite"/>
    </source>
</evidence>
<dbReference type="GO" id="GO:0036297">
    <property type="term" value="P:interstrand cross-link repair"/>
    <property type="evidence" value="ECO:0007669"/>
    <property type="project" value="InterPro"/>
</dbReference>
<dbReference type="AlphaFoldDB" id="A0AAD8DS76"/>
<comment type="similarity">
    <text evidence="2 8">Belongs to the FAN1 family.</text>
</comment>
<dbReference type="PANTHER" id="PTHR15749">
    <property type="entry name" value="FANCONI-ASSOCIATED NUCLEASE 1"/>
    <property type="match status" value="1"/>
</dbReference>
<protein>
    <recommendedName>
        <fullName evidence="8">Fanconi-associated nuclease</fullName>
        <ecNumber evidence="8">3.1.4.1</ecNumber>
    </recommendedName>
</protein>
<evidence type="ECO:0000313" key="11">
    <source>
        <dbReference type="EMBL" id="KAJ8717812.1"/>
    </source>
</evidence>
<dbReference type="InterPro" id="IPR011856">
    <property type="entry name" value="tRNA_endonuc-like_dom_sf"/>
</dbReference>
<name>A0AAD8DS76_MYTSE</name>
<dbReference type="EMBL" id="JARGEI010000016">
    <property type="protein sequence ID" value="KAJ8717812.1"/>
    <property type="molecule type" value="Genomic_DNA"/>
</dbReference>
<comment type="function">
    <text evidence="8">Nuclease required for the repair of DNA interstrand cross-links (ICL). Acts as a 5'-3' exonuclease that anchors at a cut end of DNA and cleaves DNA successively at every third nucleotide, allowing to excise an ICL from one strand through flanking incisions.</text>
</comment>
<keyword evidence="3 8" id="KW-0540">Nuclease</keyword>
<dbReference type="SMART" id="SM00990">
    <property type="entry name" value="VRR_NUC"/>
    <property type="match status" value="1"/>
</dbReference>
<reference evidence="11" key="1">
    <citation type="submission" date="2023-03" db="EMBL/GenBank/DDBJ databases">
        <title>Chromosome-level genomes of two armyworms, Mythimna separata and Mythimna loreyi, provide insights into the biosynthesis and reception of sex pheromones.</title>
        <authorList>
            <person name="Zhao H."/>
        </authorList>
    </citation>
    <scope>NUCLEOTIDE SEQUENCE</scope>
    <source>
        <strain evidence="11">BeijingLab</strain>
        <tissue evidence="11">Pupa</tissue>
    </source>
</reference>
<dbReference type="GO" id="GO:0046872">
    <property type="term" value="F:metal ion binding"/>
    <property type="evidence" value="ECO:0007669"/>
    <property type="project" value="UniProtKB-KW"/>
</dbReference>
<comment type="catalytic activity">
    <reaction evidence="1 8">
        <text>Hydrolytically removes 5'-nucleotides successively from the 3'-hydroxy termini of 3'-hydroxy-terminated oligonucleotides.</text>
        <dbReference type="EC" id="3.1.4.1"/>
    </reaction>
</comment>
<dbReference type="GO" id="GO:0005634">
    <property type="term" value="C:nucleus"/>
    <property type="evidence" value="ECO:0007669"/>
    <property type="project" value="UniProtKB-SubCell"/>
</dbReference>
<dbReference type="Proteomes" id="UP001231518">
    <property type="component" value="Chromosome 18"/>
</dbReference>
<dbReference type="InterPro" id="IPR014883">
    <property type="entry name" value="VRR_NUC"/>
</dbReference>
<keyword evidence="8" id="KW-0539">Nucleus</keyword>
<evidence type="ECO:0000256" key="2">
    <source>
        <dbReference type="ARBA" id="ARBA00005533"/>
    </source>
</evidence>
<evidence type="ECO:0000259" key="10">
    <source>
        <dbReference type="SMART" id="SM00990"/>
    </source>
</evidence>
<evidence type="ECO:0000313" key="12">
    <source>
        <dbReference type="Proteomes" id="UP001231518"/>
    </source>
</evidence>
<comment type="caution">
    <text evidence="11">The sequence shown here is derived from an EMBL/GenBank/DDBJ whole genome shotgun (WGS) entry which is preliminary data.</text>
</comment>
<dbReference type="Gene3D" id="3.40.1350.10">
    <property type="match status" value="1"/>
</dbReference>
<dbReference type="GO" id="GO:0004528">
    <property type="term" value="F:phosphodiesterase I activity"/>
    <property type="evidence" value="ECO:0007669"/>
    <property type="project" value="UniProtKB-EC"/>
</dbReference>
<keyword evidence="4 8" id="KW-0479">Metal-binding</keyword>
<feature type="compositionally biased region" description="Polar residues" evidence="9">
    <location>
        <begin position="61"/>
        <end position="71"/>
    </location>
</feature>
<dbReference type="Pfam" id="PF21170">
    <property type="entry name" value="FAN1_TPR"/>
    <property type="match status" value="1"/>
</dbReference>
<comment type="cofactor">
    <cofactor evidence="8">
        <name>Mg(2+)</name>
        <dbReference type="ChEBI" id="CHEBI:18420"/>
    </cofactor>
    <cofactor evidence="8">
        <name>Mn(2+)</name>
        <dbReference type="ChEBI" id="CHEBI:29035"/>
    </cofactor>
</comment>
<feature type="compositionally biased region" description="Polar residues" evidence="9">
    <location>
        <begin position="95"/>
        <end position="110"/>
    </location>
</feature>
<dbReference type="GO" id="GO:0008409">
    <property type="term" value="F:5'-3' exonuclease activity"/>
    <property type="evidence" value="ECO:0007669"/>
    <property type="project" value="TreeGrafter"/>
</dbReference>